<keyword evidence="3" id="KW-1185">Reference proteome</keyword>
<gene>
    <name evidence="2" type="ORF">PCOR1329_LOCUS62953</name>
</gene>
<evidence type="ECO:0000256" key="1">
    <source>
        <dbReference type="SAM" id="MobiDB-lite"/>
    </source>
</evidence>
<accession>A0ABN9W0P2</accession>
<feature type="region of interest" description="Disordered" evidence="1">
    <location>
        <begin position="57"/>
        <end position="78"/>
    </location>
</feature>
<comment type="caution">
    <text evidence="2">The sequence shown here is derived from an EMBL/GenBank/DDBJ whole genome shotgun (WGS) entry which is preliminary data.</text>
</comment>
<proteinExistence type="predicted"/>
<feature type="non-terminal residue" evidence="2">
    <location>
        <position position="158"/>
    </location>
</feature>
<reference evidence="2" key="1">
    <citation type="submission" date="2023-10" db="EMBL/GenBank/DDBJ databases">
        <authorList>
            <person name="Chen Y."/>
            <person name="Shah S."/>
            <person name="Dougan E. K."/>
            <person name="Thang M."/>
            <person name="Chan C."/>
        </authorList>
    </citation>
    <scope>NUCLEOTIDE SEQUENCE [LARGE SCALE GENOMIC DNA]</scope>
</reference>
<dbReference type="Proteomes" id="UP001189429">
    <property type="component" value="Unassembled WGS sequence"/>
</dbReference>
<feature type="non-terminal residue" evidence="2">
    <location>
        <position position="1"/>
    </location>
</feature>
<sequence length="158" mass="16649">GIARRLRAWGDAFQSAALRLRWFAPAGPDKADDASALLCFPHAPRQRRRLFRASGACPVESPDEQPAASAVAPDGRTLEVPGESRDIAALLWPARVCDPFDWALVEAGDALPSGVEASARRVALGAGAPFAEARLDAAVDSGVEFDGRGSQPPPFFAS</sequence>
<protein>
    <submittedName>
        <fullName evidence="2">Uncharacterized protein</fullName>
    </submittedName>
</protein>
<dbReference type="EMBL" id="CAUYUJ010017971">
    <property type="protein sequence ID" value="CAK0879556.1"/>
    <property type="molecule type" value="Genomic_DNA"/>
</dbReference>
<evidence type="ECO:0000313" key="2">
    <source>
        <dbReference type="EMBL" id="CAK0879556.1"/>
    </source>
</evidence>
<evidence type="ECO:0000313" key="3">
    <source>
        <dbReference type="Proteomes" id="UP001189429"/>
    </source>
</evidence>
<name>A0ABN9W0P2_9DINO</name>
<organism evidence="2 3">
    <name type="scientific">Prorocentrum cordatum</name>
    <dbReference type="NCBI Taxonomy" id="2364126"/>
    <lineage>
        <taxon>Eukaryota</taxon>
        <taxon>Sar</taxon>
        <taxon>Alveolata</taxon>
        <taxon>Dinophyceae</taxon>
        <taxon>Prorocentrales</taxon>
        <taxon>Prorocentraceae</taxon>
        <taxon>Prorocentrum</taxon>
    </lineage>
</organism>